<dbReference type="Gene3D" id="3.40.50.2300">
    <property type="match status" value="2"/>
</dbReference>
<proteinExistence type="inferred from homology"/>
<dbReference type="PANTHER" id="PTHR30483">
    <property type="entry name" value="LEUCINE-SPECIFIC-BINDING PROTEIN"/>
    <property type="match status" value="1"/>
</dbReference>
<dbReference type="Pfam" id="PF13458">
    <property type="entry name" value="Peripla_BP_6"/>
    <property type="match status" value="1"/>
</dbReference>
<protein>
    <submittedName>
        <fullName evidence="4">ABC transporter substrate-binding protein</fullName>
    </submittedName>
</protein>
<dbReference type="InterPro" id="IPR028082">
    <property type="entry name" value="Peripla_BP_I"/>
</dbReference>
<evidence type="ECO:0000256" key="2">
    <source>
        <dbReference type="ARBA" id="ARBA00022729"/>
    </source>
</evidence>
<evidence type="ECO:0000259" key="3">
    <source>
        <dbReference type="Pfam" id="PF13458"/>
    </source>
</evidence>
<evidence type="ECO:0000256" key="1">
    <source>
        <dbReference type="ARBA" id="ARBA00010062"/>
    </source>
</evidence>
<organism evidence="4 5">
    <name type="scientific">Maribacter polysiphoniae</name>
    <dbReference type="NCBI Taxonomy" id="429344"/>
    <lineage>
        <taxon>Bacteria</taxon>
        <taxon>Pseudomonadati</taxon>
        <taxon>Bacteroidota</taxon>
        <taxon>Flavobacteriia</taxon>
        <taxon>Flavobacteriales</taxon>
        <taxon>Flavobacteriaceae</taxon>
        <taxon>Maribacter</taxon>
    </lineage>
</organism>
<accession>A0ABR7VVA3</accession>
<comment type="caution">
    <text evidence="4">The sequence shown here is derived from an EMBL/GenBank/DDBJ whole genome shotgun (WGS) entry which is preliminary data.</text>
</comment>
<keyword evidence="5" id="KW-1185">Reference proteome</keyword>
<dbReference type="InterPro" id="IPR051010">
    <property type="entry name" value="BCAA_transport"/>
</dbReference>
<evidence type="ECO:0000313" key="5">
    <source>
        <dbReference type="Proteomes" id="UP000651837"/>
    </source>
</evidence>
<dbReference type="InterPro" id="IPR028081">
    <property type="entry name" value="Leu-bd"/>
</dbReference>
<dbReference type="PANTHER" id="PTHR30483:SF6">
    <property type="entry name" value="PERIPLASMIC BINDING PROTEIN OF ABC TRANSPORTER FOR NATURAL AMINO ACIDS"/>
    <property type="match status" value="1"/>
</dbReference>
<dbReference type="SUPFAM" id="SSF53822">
    <property type="entry name" value="Periplasmic binding protein-like I"/>
    <property type="match status" value="1"/>
</dbReference>
<evidence type="ECO:0000313" key="4">
    <source>
        <dbReference type="EMBL" id="MBD1259027.1"/>
    </source>
</evidence>
<keyword evidence="2" id="KW-0732">Signal</keyword>
<reference evidence="4 5" key="1">
    <citation type="submission" date="2020-07" db="EMBL/GenBank/DDBJ databases">
        <title>The draft genome sequence of Maribacter polysiphoniae KCTC 22021.</title>
        <authorList>
            <person name="Mu L."/>
        </authorList>
    </citation>
    <scope>NUCLEOTIDE SEQUENCE [LARGE SCALE GENOMIC DNA]</scope>
    <source>
        <strain evidence="4 5">KCTC 22021</strain>
    </source>
</reference>
<name>A0ABR7VVA3_9FLAO</name>
<dbReference type="Proteomes" id="UP000651837">
    <property type="component" value="Unassembled WGS sequence"/>
</dbReference>
<comment type="similarity">
    <text evidence="1">Belongs to the leucine-binding protein family.</text>
</comment>
<feature type="domain" description="Leucine-binding protein" evidence="3">
    <location>
        <begin position="69"/>
        <end position="385"/>
    </location>
</feature>
<gene>
    <name evidence="4" type="ORF">HZY62_00380</name>
</gene>
<dbReference type="RefSeq" id="WP_109649141.1">
    <property type="nucleotide sequence ID" value="NZ_JACWLN010000001.1"/>
</dbReference>
<dbReference type="EMBL" id="JACWLN010000001">
    <property type="protein sequence ID" value="MBD1259027.1"/>
    <property type="molecule type" value="Genomic_DNA"/>
</dbReference>
<sequence>MESSSTPQYPIKYRKAKVTKDNTEGNNIMGINKTILNTILFYIFFAQMVCAQHTAAEDVVTIGLLVNDDTSQAARNAAELAIHIANKDQGLNGKQFKVVTRSMEGPWGTGSKEAVNLVFKEKVWALLGSHDGRNAHLAEQVIAKTRVVFLSAWASDPTLSQAYIPWFYNCVPNDIQQAEAMVNEIVHVQKANTIAIVVQEDYDAKTALKYLEKQLMDKGGPKPLIQSFTQCLDHTGEFIGVLRNKAVEALIILGDGEESWELMGVLRKNGVKLPFYGTIPLLGVRGLSRPERGGPSDLTVLYSGNWLKTNTLQSQHGAVGRDAISNAVAAYTFDAMNVLINAIKASGFDRDKIYGTMSKTDFEGVTGNVQFDKNGNRRSDLKLVKIAKEDTTSQKQ</sequence>